<reference evidence="3" key="1">
    <citation type="submission" date="2017-02" db="EMBL/GenBank/DDBJ databases">
        <title>Comparative genomics and description of representatives of a novel lineage of planctomycetes thriving in anoxic sediments.</title>
        <authorList>
            <person name="Spring S."/>
            <person name="Bunk B."/>
            <person name="Sproer C."/>
        </authorList>
    </citation>
    <scope>NUCLEOTIDE SEQUENCE [LARGE SCALE GENOMIC DNA]</scope>
    <source>
        <strain evidence="3">SM-Chi-D1</strain>
    </source>
</reference>
<evidence type="ECO:0000256" key="1">
    <source>
        <dbReference type="SAM" id="Phobius"/>
    </source>
</evidence>
<evidence type="ECO:0000313" key="3">
    <source>
        <dbReference type="Proteomes" id="UP000188181"/>
    </source>
</evidence>
<keyword evidence="1" id="KW-1133">Transmembrane helix</keyword>
<dbReference type="EMBL" id="CP019646">
    <property type="protein sequence ID" value="AQQ72180.1"/>
    <property type="molecule type" value="Genomic_DNA"/>
</dbReference>
<keyword evidence="1" id="KW-0472">Membrane</keyword>
<keyword evidence="3" id="KW-1185">Reference proteome</keyword>
<keyword evidence="1" id="KW-0812">Transmembrane</keyword>
<protein>
    <recommendedName>
        <fullName evidence="4">Protein BatD</fullName>
    </recommendedName>
</protein>
<accession>A0A1Q2MHL6</accession>
<dbReference type="KEGG" id="pbas:SMSP2_02561"/>
<organism evidence="2 3">
    <name type="scientific">Limihaloglobus sulfuriphilus</name>
    <dbReference type="NCBI Taxonomy" id="1851148"/>
    <lineage>
        <taxon>Bacteria</taxon>
        <taxon>Pseudomonadati</taxon>
        <taxon>Planctomycetota</taxon>
        <taxon>Phycisphaerae</taxon>
        <taxon>Sedimentisphaerales</taxon>
        <taxon>Sedimentisphaeraceae</taxon>
        <taxon>Limihaloglobus</taxon>
    </lineage>
</organism>
<feature type="transmembrane region" description="Helical" evidence="1">
    <location>
        <begin position="155"/>
        <end position="175"/>
    </location>
</feature>
<proteinExistence type="predicted"/>
<gene>
    <name evidence="2" type="ORF">SMSP2_02561</name>
</gene>
<dbReference type="AlphaFoldDB" id="A0A1Q2MHL6"/>
<evidence type="ECO:0000313" key="2">
    <source>
        <dbReference type="EMBL" id="AQQ72180.1"/>
    </source>
</evidence>
<evidence type="ECO:0008006" key="4">
    <source>
        <dbReference type="Google" id="ProtNLM"/>
    </source>
</evidence>
<sequence>MSVFAYERQYRLGDAALTVSGSDEQISLADVYRLKITVTSPQTFDAEITYEPDDADFDLVEQPGQSGSRVKGEMIVKTYSIGFAPLSAGEAVLEGITVKITGSDNELELEPIQVSVVSALTQEDIELIKTEGVDPLIDESLQVRDVAAIPFDKRIIAAAAAGGIILAAAIVYLLIRWKRRRDRRIRYVSLNYTINSAVVRLNRLDLPSRGKYELYYQTVCNLLRYYIEYRFNLRARDMTTEEFLESLRDSSDLDTATKGDLKYFMEQCDMVKFARYVPDEEQIRYIGSLLEEFANKTADAERQITEAQARIFDEVVEEAA</sequence>
<name>A0A1Q2MHL6_9BACT</name>
<dbReference type="STRING" id="1851148.SMSP2_02561"/>
<dbReference type="Proteomes" id="UP000188181">
    <property type="component" value="Chromosome"/>
</dbReference>